<dbReference type="EMBL" id="SNRW01008176">
    <property type="protein sequence ID" value="KAA6379955.1"/>
    <property type="molecule type" value="Genomic_DNA"/>
</dbReference>
<dbReference type="Proteomes" id="UP000324800">
    <property type="component" value="Unassembled WGS sequence"/>
</dbReference>
<organism evidence="1 2">
    <name type="scientific">Streblomastix strix</name>
    <dbReference type="NCBI Taxonomy" id="222440"/>
    <lineage>
        <taxon>Eukaryota</taxon>
        <taxon>Metamonada</taxon>
        <taxon>Preaxostyla</taxon>
        <taxon>Oxymonadida</taxon>
        <taxon>Streblomastigidae</taxon>
        <taxon>Streblomastix</taxon>
    </lineage>
</organism>
<sequence length="128" mass="14531">MSLAKDSEQVITFSKHDKFNGFVKDFMQQRADAKSQKNDGLATFQIADNLHAAQVDFDDKNRGLEQRFDAVVKDTEFYNTNKGYFFSEDDQRKILGVHIEKQGLNCIALSPKNYIINDECSDGSLVAK</sequence>
<reference evidence="1 2" key="1">
    <citation type="submission" date="2019-03" db="EMBL/GenBank/DDBJ databases">
        <title>Single cell metagenomics reveals metabolic interactions within the superorganism composed of flagellate Streblomastix strix and complex community of Bacteroidetes bacteria on its surface.</title>
        <authorList>
            <person name="Treitli S.C."/>
            <person name="Kolisko M."/>
            <person name="Husnik F."/>
            <person name="Keeling P."/>
            <person name="Hampl V."/>
        </authorList>
    </citation>
    <scope>NUCLEOTIDE SEQUENCE [LARGE SCALE GENOMIC DNA]</scope>
    <source>
        <strain evidence="1">ST1C</strain>
    </source>
</reference>
<gene>
    <name evidence="1" type="ORF">EZS28_024518</name>
</gene>
<proteinExistence type="predicted"/>
<accession>A0A5J4VBW0</accession>
<evidence type="ECO:0000313" key="1">
    <source>
        <dbReference type="EMBL" id="KAA6379955.1"/>
    </source>
</evidence>
<protein>
    <submittedName>
        <fullName evidence="1">Uncharacterized protein</fullName>
    </submittedName>
</protein>
<dbReference type="AlphaFoldDB" id="A0A5J4VBW0"/>
<dbReference type="OrthoDB" id="108321at2759"/>
<comment type="caution">
    <text evidence="1">The sequence shown here is derived from an EMBL/GenBank/DDBJ whole genome shotgun (WGS) entry which is preliminary data.</text>
</comment>
<name>A0A5J4VBW0_9EUKA</name>
<feature type="non-terminal residue" evidence="1">
    <location>
        <position position="128"/>
    </location>
</feature>
<evidence type="ECO:0000313" key="2">
    <source>
        <dbReference type="Proteomes" id="UP000324800"/>
    </source>
</evidence>